<evidence type="ECO:0000313" key="4">
    <source>
        <dbReference type="EMBL" id="MBW8683037.1"/>
    </source>
</evidence>
<protein>
    <submittedName>
        <fullName evidence="4">FecR domain-containing protein</fullName>
    </submittedName>
</protein>
<dbReference type="EMBL" id="JAICCF010000001">
    <property type="protein sequence ID" value="MBW8683037.1"/>
    <property type="molecule type" value="Genomic_DNA"/>
</dbReference>
<evidence type="ECO:0000259" key="2">
    <source>
        <dbReference type="Pfam" id="PF04773"/>
    </source>
</evidence>
<dbReference type="PIRSF" id="PIRSF018266">
    <property type="entry name" value="FecR"/>
    <property type="match status" value="1"/>
</dbReference>
<dbReference type="Gene3D" id="3.55.50.30">
    <property type="match status" value="1"/>
</dbReference>
<dbReference type="PANTHER" id="PTHR30273">
    <property type="entry name" value="PERIPLASMIC SIGNAL SENSOR AND SIGMA FACTOR ACTIVATOR FECR-RELATED"/>
    <property type="match status" value="1"/>
</dbReference>
<accession>A0ABS7G5V4</accession>
<dbReference type="InterPro" id="IPR032508">
    <property type="entry name" value="FecR_C"/>
</dbReference>
<evidence type="ECO:0000313" key="5">
    <source>
        <dbReference type="Proteomes" id="UP000812961"/>
    </source>
</evidence>
<feature type="domain" description="Protein FecR C-terminal" evidence="3">
    <location>
        <begin position="310"/>
        <end position="375"/>
    </location>
</feature>
<dbReference type="InterPro" id="IPR006860">
    <property type="entry name" value="FecR"/>
</dbReference>
<keyword evidence="1" id="KW-0812">Transmembrane</keyword>
<keyword evidence="1" id="KW-1133">Transmembrane helix</keyword>
<evidence type="ECO:0000259" key="3">
    <source>
        <dbReference type="Pfam" id="PF16344"/>
    </source>
</evidence>
<comment type="caution">
    <text evidence="4">The sequence shown here is derived from an EMBL/GenBank/DDBJ whole genome shotgun (WGS) entry which is preliminary data.</text>
</comment>
<sequence length="377" mass="42077">MTEKEVAALLKKYAAGQCTPEEEAFMDKWYADLENRLPDQVFDHSPAAHENIWQRALEKSGDRPSNRKPIYLWAAAAAIAMIIAISIWYFHIPRVTPDTGNTQDLYAYNQANDRPAGRHKAVLTLANGKEVILNDSSTNTIKEQHGVTITKNSKGQLVYTISSGSADTRAAYNTITTPNGGQYEVFLPDGSHVILNAATTLKYPVTFSKRFRQVHLSGEAYFEIRSDASRPFLVISGTQTVKVLGTHFNISCYPHESVTTTLAEGSIQLTNGHLLPKILQPGQQATLTTDNWQVTPVDPSDVISWKDGLFVFRHTPVKSVLQQLCRWYDVEAPDTELPDITFDGEIPRDQPLSELLNVIAENSHVKFKITGRKIIQQ</sequence>
<dbReference type="Proteomes" id="UP000812961">
    <property type="component" value="Unassembled WGS sequence"/>
</dbReference>
<dbReference type="PANTHER" id="PTHR30273:SF2">
    <property type="entry name" value="PROTEIN FECR"/>
    <property type="match status" value="1"/>
</dbReference>
<keyword evidence="1" id="KW-0472">Membrane</keyword>
<dbReference type="RefSeq" id="WP_220248270.1">
    <property type="nucleotide sequence ID" value="NZ_JAICCF010000001.1"/>
</dbReference>
<proteinExistence type="predicted"/>
<feature type="domain" description="FecR protein" evidence="2">
    <location>
        <begin position="174"/>
        <end position="267"/>
    </location>
</feature>
<name>A0ABS7G5V4_9BACT</name>
<feature type="transmembrane region" description="Helical" evidence="1">
    <location>
        <begin position="70"/>
        <end position="90"/>
    </location>
</feature>
<dbReference type="InterPro" id="IPR012373">
    <property type="entry name" value="Ferrdict_sens_TM"/>
</dbReference>
<reference evidence="4 5" key="1">
    <citation type="submission" date="2021-08" db="EMBL/GenBank/DDBJ databases">
        <title>The genome sequence of Chitinophaga sp. B61.</title>
        <authorList>
            <person name="Zhang X."/>
        </authorList>
    </citation>
    <scope>NUCLEOTIDE SEQUENCE [LARGE SCALE GENOMIC DNA]</scope>
    <source>
        <strain evidence="4 5">B61</strain>
    </source>
</reference>
<evidence type="ECO:0000256" key="1">
    <source>
        <dbReference type="SAM" id="Phobius"/>
    </source>
</evidence>
<dbReference type="Pfam" id="PF04773">
    <property type="entry name" value="FecR"/>
    <property type="match status" value="1"/>
</dbReference>
<gene>
    <name evidence="4" type="ORF">K1Y79_01705</name>
</gene>
<organism evidence="4 5">
    <name type="scientific">Chitinophaga rhizophila</name>
    <dbReference type="NCBI Taxonomy" id="2866212"/>
    <lineage>
        <taxon>Bacteria</taxon>
        <taxon>Pseudomonadati</taxon>
        <taxon>Bacteroidota</taxon>
        <taxon>Chitinophagia</taxon>
        <taxon>Chitinophagales</taxon>
        <taxon>Chitinophagaceae</taxon>
        <taxon>Chitinophaga</taxon>
    </lineage>
</organism>
<keyword evidence="5" id="KW-1185">Reference proteome</keyword>
<dbReference type="Pfam" id="PF16344">
    <property type="entry name" value="FecR_C"/>
    <property type="match status" value="1"/>
</dbReference>
<dbReference type="Gene3D" id="2.60.120.1440">
    <property type="match status" value="1"/>
</dbReference>